<dbReference type="Proteomes" id="UP000006073">
    <property type="component" value="Unassembled WGS sequence"/>
</dbReference>
<proteinExistence type="predicted"/>
<gene>
    <name evidence="1" type="ORF">A33Q_2405</name>
</gene>
<dbReference type="eggNOG" id="ENOG5030BMR">
    <property type="taxonomic scope" value="Bacteria"/>
</dbReference>
<dbReference type="Gene3D" id="3.30.70.100">
    <property type="match status" value="1"/>
</dbReference>
<dbReference type="EMBL" id="ALWO02000033">
    <property type="protein sequence ID" value="EOZ96635.1"/>
    <property type="molecule type" value="Genomic_DNA"/>
</dbReference>
<evidence type="ECO:0000313" key="2">
    <source>
        <dbReference type="Proteomes" id="UP000006073"/>
    </source>
</evidence>
<dbReference type="AlphaFoldDB" id="S2DHM6"/>
<dbReference type="OrthoDB" id="6235707at2"/>
<organism evidence="1 2">
    <name type="scientific">Indibacter alkaliphilus (strain CCUG 57479 / KCTC 22604 / LW1)</name>
    <dbReference type="NCBI Taxonomy" id="1189612"/>
    <lineage>
        <taxon>Bacteria</taxon>
        <taxon>Pseudomonadati</taxon>
        <taxon>Bacteroidota</taxon>
        <taxon>Cytophagia</taxon>
        <taxon>Cytophagales</taxon>
        <taxon>Cyclobacteriaceae</taxon>
    </lineage>
</organism>
<dbReference type="RefSeq" id="WP_009033998.1">
    <property type="nucleotide sequence ID" value="NZ_ALWO02000033.1"/>
</dbReference>
<keyword evidence="2" id="KW-1185">Reference proteome</keyword>
<evidence type="ECO:0008006" key="3">
    <source>
        <dbReference type="Google" id="ProtNLM"/>
    </source>
</evidence>
<sequence>MKTLLNYLLKTSLGIALFTILIPFAVAQEVLRGPLVSMTEFTVKPGHEMQFREGVKAWKACYLENNGDWTWNMWSRQQGEGNVYVLASQMLNWAEMDKTDEQGKNCQLLAMNMINPHIEKATNHISQLQLDVSNANPLDGEIIQVGLYKVNPTNGYKMMEVVKEVEAIRKKAGKDIRGYWYTWLTADPESPNYHVITAYKDFAAMDIVQEGVWETVEKEAGKTKRDELQAAFRSALESSWSYVYKLDKEISRTSK</sequence>
<name>S2DHM6_INDAL</name>
<accession>S2DHM6</accession>
<comment type="caution">
    <text evidence="1">The sequence shown here is derived from an EMBL/GenBank/DDBJ whole genome shotgun (WGS) entry which is preliminary data.</text>
</comment>
<evidence type="ECO:0000313" key="1">
    <source>
        <dbReference type="EMBL" id="EOZ96635.1"/>
    </source>
</evidence>
<reference evidence="1 2" key="1">
    <citation type="journal article" date="2013" name="Genome Announc.">
        <title>Draft Genome Sequence of Indibacter alkaliphilus Strain LW1T, Isolated from Lonar Lake, a Haloalkaline Lake in the Buldana District of Maharashtra, India.</title>
        <authorList>
            <person name="Singh A."/>
            <person name="Kumar Jangir P."/>
            <person name="Sharma R."/>
            <person name="Singh A."/>
            <person name="Kumar Pinnaka A."/>
            <person name="Shivaji S."/>
        </authorList>
    </citation>
    <scope>NUCLEOTIDE SEQUENCE [LARGE SCALE GENOMIC DNA]</scope>
    <source>
        <strain evidence="2">CCUG 57479 / KCTC 22604 / LW1</strain>
    </source>
</reference>
<protein>
    <recommendedName>
        <fullName evidence="3">NIPSNAP domain-containing protein</fullName>
    </recommendedName>
</protein>